<feature type="non-terminal residue" evidence="1">
    <location>
        <position position="58"/>
    </location>
</feature>
<name>A0A392WAJ6_9FABA</name>
<keyword evidence="2" id="KW-1185">Reference proteome</keyword>
<proteinExistence type="predicted"/>
<sequence length="58" mass="6195">MSGFADRVLKLAAEKKAGKKKVKGGPAAVLSRSGPGNSWRWARLLLRTKGDPSEEGET</sequence>
<protein>
    <submittedName>
        <fullName evidence="1">Uncharacterized protein</fullName>
    </submittedName>
</protein>
<comment type="caution">
    <text evidence="1">The sequence shown here is derived from an EMBL/GenBank/DDBJ whole genome shotgun (WGS) entry which is preliminary data.</text>
</comment>
<reference evidence="1 2" key="1">
    <citation type="journal article" date="2018" name="Front. Plant Sci.">
        <title>Red Clover (Trifolium pratense) and Zigzag Clover (T. medium) - A Picture of Genomic Similarities and Differences.</title>
        <authorList>
            <person name="Dluhosova J."/>
            <person name="Istvanek J."/>
            <person name="Nedelnik J."/>
            <person name="Repkova J."/>
        </authorList>
    </citation>
    <scope>NUCLEOTIDE SEQUENCE [LARGE SCALE GENOMIC DNA]</scope>
    <source>
        <strain evidence="2">cv. 10/8</strain>
        <tissue evidence="1">Leaf</tissue>
    </source>
</reference>
<accession>A0A392WAJ6</accession>
<evidence type="ECO:0000313" key="1">
    <source>
        <dbReference type="EMBL" id="MCI96809.1"/>
    </source>
</evidence>
<organism evidence="1 2">
    <name type="scientific">Trifolium medium</name>
    <dbReference type="NCBI Taxonomy" id="97028"/>
    <lineage>
        <taxon>Eukaryota</taxon>
        <taxon>Viridiplantae</taxon>
        <taxon>Streptophyta</taxon>
        <taxon>Embryophyta</taxon>
        <taxon>Tracheophyta</taxon>
        <taxon>Spermatophyta</taxon>
        <taxon>Magnoliopsida</taxon>
        <taxon>eudicotyledons</taxon>
        <taxon>Gunneridae</taxon>
        <taxon>Pentapetalae</taxon>
        <taxon>rosids</taxon>
        <taxon>fabids</taxon>
        <taxon>Fabales</taxon>
        <taxon>Fabaceae</taxon>
        <taxon>Papilionoideae</taxon>
        <taxon>50 kb inversion clade</taxon>
        <taxon>NPAAA clade</taxon>
        <taxon>Hologalegina</taxon>
        <taxon>IRL clade</taxon>
        <taxon>Trifolieae</taxon>
        <taxon>Trifolium</taxon>
    </lineage>
</organism>
<evidence type="ECO:0000313" key="2">
    <source>
        <dbReference type="Proteomes" id="UP000265520"/>
    </source>
</evidence>
<dbReference type="Proteomes" id="UP000265520">
    <property type="component" value="Unassembled WGS sequence"/>
</dbReference>
<dbReference type="AlphaFoldDB" id="A0A392WAJ6"/>
<dbReference type="EMBL" id="LXQA011424359">
    <property type="protein sequence ID" value="MCI96809.1"/>
    <property type="molecule type" value="Genomic_DNA"/>
</dbReference>